<feature type="domain" description="NIPSNAP" evidence="3">
    <location>
        <begin position="26"/>
        <end position="123"/>
    </location>
</feature>
<feature type="chain" id="PRO_5016324916" evidence="2">
    <location>
        <begin position="20"/>
        <end position="249"/>
    </location>
</feature>
<dbReference type="SUPFAM" id="SSF54909">
    <property type="entry name" value="Dimeric alpha+beta barrel"/>
    <property type="match status" value="2"/>
</dbReference>
<comment type="similarity">
    <text evidence="1">Belongs to the NipSnap family.</text>
</comment>
<dbReference type="AlphaFoldDB" id="A0A2Z4GE42"/>
<dbReference type="InterPro" id="IPR011008">
    <property type="entry name" value="Dimeric_a/b-barrel"/>
</dbReference>
<sequence>MMKLLLLFSMALIALNVDAKPDTRVYELRTYHCHEGKRADLIARFQNHTTRIFEKHGMTNVAYWLPTSPEMKNDLIYMLSYPSMEARQAAWKAFSTDPEWQKVAADSQINGKIVAAVDSKFLKMEPELTKKLKLKAKSPERIFELRSYYCLPGRYPNIVARFRDHTRDIFETHGIENIAYWGTIEKDDTQSHLVYIIAHESEAAAKNSWDAFRADPVWKKAQKASEEDGKIVEKVVSVMMAPLPFSKLR</sequence>
<accession>A0A2Z4GE42</accession>
<gene>
    <name evidence="4" type="ORF">DJ013_15180</name>
</gene>
<proteinExistence type="inferred from homology"/>
<dbReference type="KEGG" id="als:DJ013_15180"/>
<evidence type="ECO:0000313" key="5">
    <source>
        <dbReference type="Proteomes" id="UP000249873"/>
    </source>
</evidence>
<evidence type="ECO:0000256" key="2">
    <source>
        <dbReference type="SAM" id="SignalP"/>
    </source>
</evidence>
<dbReference type="PANTHER" id="PTHR21017">
    <property type="entry name" value="NIPSNAP-RELATED"/>
    <property type="match status" value="1"/>
</dbReference>
<protein>
    <submittedName>
        <fullName evidence="4">NIPSNAP family protein</fullName>
    </submittedName>
</protein>
<dbReference type="EMBL" id="CP029480">
    <property type="protein sequence ID" value="AWV99430.1"/>
    <property type="molecule type" value="Genomic_DNA"/>
</dbReference>
<dbReference type="InterPro" id="IPR012577">
    <property type="entry name" value="NIPSNAP"/>
</dbReference>
<evidence type="ECO:0000313" key="4">
    <source>
        <dbReference type="EMBL" id="AWV99430.1"/>
    </source>
</evidence>
<organism evidence="4 5">
    <name type="scientific">Arcticibacterium luteifluviistationis</name>
    <dbReference type="NCBI Taxonomy" id="1784714"/>
    <lineage>
        <taxon>Bacteria</taxon>
        <taxon>Pseudomonadati</taxon>
        <taxon>Bacteroidota</taxon>
        <taxon>Cytophagia</taxon>
        <taxon>Cytophagales</taxon>
        <taxon>Leadbetterellaceae</taxon>
        <taxon>Arcticibacterium</taxon>
    </lineage>
</organism>
<feature type="signal peptide" evidence="2">
    <location>
        <begin position="1"/>
        <end position="19"/>
    </location>
</feature>
<dbReference type="InterPro" id="IPR051557">
    <property type="entry name" value="NipSnap_domain"/>
</dbReference>
<evidence type="ECO:0000259" key="3">
    <source>
        <dbReference type="Pfam" id="PF07978"/>
    </source>
</evidence>
<keyword evidence="2" id="KW-0732">Signal</keyword>
<dbReference type="Pfam" id="PF07978">
    <property type="entry name" value="NIPSNAP"/>
    <property type="match status" value="2"/>
</dbReference>
<dbReference type="PANTHER" id="PTHR21017:SF17">
    <property type="entry name" value="PROTEIN NIPSNAP"/>
    <property type="match status" value="1"/>
</dbReference>
<name>A0A2Z4GE42_9BACT</name>
<evidence type="ECO:0000256" key="1">
    <source>
        <dbReference type="ARBA" id="ARBA00005291"/>
    </source>
</evidence>
<feature type="domain" description="NIPSNAP" evidence="3">
    <location>
        <begin position="143"/>
        <end position="247"/>
    </location>
</feature>
<dbReference type="Gene3D" id="3.30.70.100">
    <property type="match status" value="2"/>
</dbReference>
<reference evidence="4 5" key="1">
    <citation type="submission" date="2018-05" db="EMBL/GenBank/DDBJ databases">
        <title>Complete genome sequence of Arcticibacterium luteifluviistationis SM1504T, a cytophagaceae bacterium isolated from Arctic surface seawater.</title>
        <authorList>
            <person name="Li Y."/>
            <person name="Qin Q.-L."/>
        </authorList>
    </citation>
    <scope>NUCLEOTIDE SEQUENCE [LARGE SCALE GENOMIC DNA]</scope>
    <source>
        <strain evidence="4 5">SM1504</strain>
    </source>
</reference>
<keyword evidence="5" id="KW-1185">Reference proteome</keyword>
<dbReference type="Proteomes" id="UP000249873">
    <property type="component" value="Chromosome"/>
</dbReference>
<dbReference type="OrthoDB" id="9809695at2"/>